<comment type="function">
    <text evidence="5">This is one of the proteins that binds to the 5S RNA in the ribosome where it forms part of the central protuberance.</text>
</comment>
<dbReference type="Gene3D" id="2.40.240.10">
    <property type="entry name" value="Ribosomal Protein L25, Chain P"/>
    <property type="match status" value="1"/>
</dbReference>
<feature type="compositionally biased region" description="Low complexity" evidence="6">
    <location>
        <begin position="190"/>
        <end position="200"/>
    </location>
</feature>
<evidence type="ECO:0000259" key="8">
    <source>
        <dbReference type="Pfam" id="PF14693"/>
    </source>
</evidence>
<dbReference type="GO" id="GO:0008097">
    <property type="term" value="F:5S rRNA binding"/>
    <property type="evidence" value="ECO:0007669"/>
    <property type="project" value="InterPro"/>
</dbReference>
<proteinExistence type="inferred from homology"/>
<dbReference type="InterPro" id="IPR037121">
    <property type="entry name" value="Ribosomal_bL25_C"/>
</dbReference>
<comment type="subunit">
    <text evidence="5">Part of the 50S ribosomal subunit; part of the 5S rRNA/L5/L18/L25 subcomplex. Contacts the 5S rRNA. Binds to the 5S rRNA independently of L5 and L18.</text>
</comment>
<feature type="region of interest" description="Disordered" evidence="6">
    <location>
        <begin position="182"/>
        <end position="213"/>
    </location>
</feature>
<dbReference type="PANTHER" id="PTHR33284:SF1">
    <property type="entry name" value="RIBOSOMAL PROTEIN L25_GLN-TRNA SYNTHETASE, ANTI-CODON-BINDING DOMAIN-CONTAINING PROTEIN"/>
    <property type="match status" value="1"/>
</dbReference>
<organism evidence="9">
    <name type="scientific">Ignavibacterium album</name>
    <dbReference type="NCBI Taxonomy" id="591197"/>
    <lineage>
        <taxon>Bacteria</taxon>
        <taxon>Pseudomonadati</taxon>
        <taxon>Ignavibacteriota</taxon>
        <taxon>Ignavibacteria</taxon>
        <taxon>Ignavibacteriales</taxon>
        <taxon>Ignavibacteriaceae</taxon>
        <taxon>Ignavibacterium</taxon>
    </lineage>
</organism>
<feature type="domain" description="Large ribosomal subunit protein bL25 L25" evidence="7">
    <location>
        <begin position="6"/>
        <end position="92"/>
    </location>
</feature>
<accession>A0A7V2ZMR6</accession>
<dbReference type="InterPro" id="IPR020930">
    <property type="entry name" value="Ribosomal_uL5_bac-type"/>
</dbReference>
<dbReference type="Pfam" id="PF14693">
    <property type="entry name" value="Ribosomal_TL5_C"/>
    <property type="match status" value="1"/>
</dbReference>
<evidence type="ECO:0000259" key="7">
    <source>
        <dbReference type="Pfam" id="PF01386"/>
    </source>
</evidence>
<dbReference type="PANTHER" id="PTHR33284">
    <property type="entry name" value="RIBOSOMAL PROTEIN L25/GLN-TRNA SYNTHETASE, ANTI-CODON-BINDING DOMAIN-CONTAINING PROTEIN"/>
    <property type="match status" value="1"/>
</dbReference>
<dbReference type="InterPro" id="IPR020056">
    <property type="entry name" value="Rbsml_bL25/Gln-tRNA_synth_N"/>
</dbReference>
<dbReference type="Pfam" id="PF01386">
    <property type="entry name" value="Ribosomal_L25p"/>
    <property type="match status" value="1"/>
</dbReference>
<evidence type="ECO:0000256" key="3">
    <source>
        <dbReference type="ARBA" id="ARBA00022980"/>
    </source>
</evidence>
<evidence type="ECO:0000256" key="5">
    <source>
        <dbReference type="HAMAP-Rule" id="MF_01334"/>
    </source>
</evidence>
<dbReference type="InterPro" id="IPR011035">
    <property type="entry name" value="Ribosomal_bL25/Gln-tRNA_synth"/>
</dbReference>
<dbReference type="GO" id="GO:0022625">
    <property type="term" value="C:cytosolic large ribosomal subunit"/>
    <property type="evidence" value="ECO:0007669"/>
    <property type="project" value="TreeGrafter"/>
</dbReference>
<comment type="caution">
    <text evidence="9">The sequence shown here is derived from an EMBL/GenBank/DDBJ whole genome shotgun (WGS) entry which is preliminary data.</text>
</comment>
<evidence type="ECO:0000256" key="2">
    <source>
        <dbReference type="ARBA" id="ARBA00022884"/>
    </source>
</evidence>
<dbReference type="RefSeq" id="WP_304146179.1">
    <property type="nucleotide sequence ID" value="NZ_JAOAIE010000073.1"/>
</dbReference>
<dbReference type="InterPro" id="IPR001021">
    <property type="entry name" value="Ribosomal_bL25_long"/>
</dbReference>
<feature type="domain" description="Large ribosomal subunit protein bL25 beta" evidence="8">
    <location>
        <begin position="100"/>
        <end position="182"/>
    </location>
</feature>
<dbReference type="InterPro" id="IPR029751">
    <property type="entry name" value="Ribosomal_L25_dom"/>
</dbReference>
<dbReference type="InterPro" id="IPR020057">
    <property type="entry name" value="Ribosomal_bL25_b-dom"/>
</dbReference>
<sequence length="213" mass="23371">MDKVTLEAKKRQTPTKSALNQLRKSGKVPGVFYSKHHEPITIEVPESAIKPLVFTSKTSWISLSLDSGEKYDCVIKDVQFDPVTEKIVHFDLIGLQVGEKIQFEVPVLLKGTAIGVKEGGVVQHFAHKLEVECLPTDIPEHIEVDITNLKIGDSIHVSDLNVPGIEFITNADALVVSVTHPRAEKEEVPAAEGEAPAEPEVIGKGKPKEEEEE</sequence>
<dbReference type="EMBL" id="DSUJ01000012">
    <property type="protein sequence ID" value="HFI92856.1"/>
    <property type="molecule type" value="Genomic_DNA"/>
</dbReference>
<keyword evidence="4 5" id="KW-0687">Ribonucleoprotein</keyword>
<evidence type="ECO:0000256" key="1">
    <source>
        <dbReference type="ARBA" id="ARBA00022730"/>
    </source>
</evidence>
<dbReference type="Gene3D" id="2.170.120.20">
    <property type="entry name" value="Ribosomal protein L25, beta domain"/>
    <property type="match status" value="1"/>
</dbReference>
<gene>
    <name evidence="5" type="primary">rplY</name>
    <name evidence="5" type="synonym">ctc</name>
    <name evidence="9" type="ORF">ENS31_15165</name>
</gene>
<dbReference type="NCBIfam" id="TIGR00731">
    <property type="entry name" value="bL25_bact_ctc"/>
    <property type="match status" value="1"/>
</dbReference>
<keyword evidence="3 5" id="KW-0689">Ribosomal protein</keyword>
<evidence type="ECO:0000256" key="4">
    <source>
        <dbReference type="ARBA" id="ARBA00023274"/>
    </source>
</evidence>
<dbReference type="GO" id="GO:0003735">
    <property type="term" value="F:structural constituent of ribosome"/>
    <property type="evidence" value="ECO:0007669"/>
    <property type="project" value="InterPro"/>
</dbReference>
<evidence type="ECO:0000313" key="9">
    <source>
        <dbReference type="EMBL" id="HFI92856.1"/>
    </source>
</evidence>
<dbReference type="AlphaFoldDB" id="A0A7V2ZMR6"/>
<keyword evidence="1 5" id="KW-0699">rRNA-binding</keyword>
<dbReference type="HAMAP" id="MF_01334">
    <property type="entry name" value="Ribosomal_bL25_CTC"/>
    <property type="match status" value="1"/>
</dbReference>
<dbReference type="GO" id="GO:0006412">
    <property type="term" value="P:translation"/>
    <property type="evidence" value="ECO:0007669"/>
    <property type="project" value="UniProtKB-UniRule"/>
</dbReference>
<feature type="compositionally biased region" description="Basic and acidic residues" evidence="6">
    <location>
        <begin position="201"/>
        <end position="213"/>
    </location>
</feature>
<keyword evidence="2 5" id="KW-0694">RNA-binding</keyword>
<evidence type="ECO:0000256" key="6">
    <source>
        <dbReference type="SAM" id="MobiDB-lite"/>
    </source>
</evidence>
<protein>
    <recommendedName>
        <fullName evidence="5">Large ribosomal subunit protein bL25</fullName>
    </recommendedName>
    <alternativeName>
        <fullName evidence="5">General stress protein CTC</fullName>
    </alternativeName>
</protein>
<name>A0A7V2ZMR6_9BACT</name>
<dbReference type="SUPFAM" id="SSF50715">
    <property type="entry name" value="Ribosomal protein L25-like"/>
    <property type="match status" value="1"/>
</dbReference>
<reference evidence="9" key="1">
    <citation type="journal article" date="2020" name="mSystems">
        <title>Genome- and Community-Level Interaction Insights into Carbon Utilization and Element Cycling Functions of Hydrothermarchaeota in Hydrothermal Sediment.</title>
        <authorList>
            <person name="Zhou Z."/>
            <person name="Liu Y."/>
            <person name="Xu W."/>
            <person name="Pan J."/>
            <person name="Luo Z.H."/>
            <person name="Li M."/>
        </authorList>
    </citation>
    <scope>NUCLEOTIDE SEQUENCE [LARGE SCALE GENOMIC DNA]</scope>
    <source>
        <strain evidence="9">SpSt-479</strain>
    </source>
</reference>
<dbReference type="CDD" id="cd00495">
    <property type="entry name" value="Ribosomal_L25_TL5_CTC"/>
    <property type="match status" value="1"/>
</dbReference>
<comment type="similarity">
    <text evidence="5">Belongs to the bacterial ribosomal protein bL25 family. CTC subfamily.</text>
</comment>